<evidence type="ECO:0000256" key="2">
    <source>
        <dbReference type="ARBA" id="ARBA00006275"/>
    </source>
</evidence>
<reference evidence="8" key="1">
    <citation type="journal article" date="2014" name="Int. J. Syst. Evol. Microbiol.">
        <title>Complete genome sequence of Corynebacterium casei LMG S-19264T (=DSM 44701T), isolated from a smear-ripened cheese.</title>
        <authorList>
            <consortium name="US DOE Joint Genome Institute (JGI-PGF)"/>
            <person name="Walter F."/>
            <person name="Albersmeier A."/>
            <person name="Kalinowski J."/>
            <person name="Ruckert C."/>
        </authorList>
    </citation>
    <scope>NUCLEOTIDE SEQUENCE</scope>
    <source>
        <strain evidence="8">KCTC 12368</strain>
    </source>
</reference>
<dbReference type="Pfam" id="PF14322">
    <property type="entry name" value="SusD-like_3"/>
    <property type="match status" value="1"/>
</dbReference>
<evidence type="ECO:0000313" key="8">
    <source>
        <dbReference type="EMBL" id="GGZ33056.1"/>
    </source>
</evidence>
<dbReference type="InterPro" id="IPR011990">
    <property type="entry name" value="TPR-like_helical_dom_sf"/>
</dbReference>
<dbReference type="InterPro" id="IPR012944">
    <property type="entry name" value="SusD_RagB_dom"/>
</dbReference>
<evidence type="ECO:0000256" key="1">
    <source>
        <dbReference type="ARBA" id="ARBA00004442"/>
    </source>
</evidence>
<evidence type="ECO:0000256" key="5">
    <source>
        <dbReference type="ARBA" id="ARBA00023237"/>
    </source>
</evidence>
<keyword evidence="5" id="KW-0998">Cell outer membrane</keyword>
<dbReference type="SUPFAM" id="SSF48452">
    <property type="entry name" value="TPR-like"/>
    <property type="match status" value="1"/>
</dbReference>
<feature type="domain" description="SusD-like N-terminal" evidence="7">
    <location>
        <begin position="13"/>
        <end position="205"/>
    </location>
</feature>
<comment type="similarity">
    <text evidence="2">Belongs to the SusD family.</text>
</comment>
<comment type="subcellular location">
    <subcellularLocation>
        <location evidence="1">Cell outer membrane</location>
    </subcellularLocation>
</comment>
<sequence length="422" mass="46899">MALIIASSCSNQLDLYPRSAVSSDAELTEEDASSFLIGVYQSVQNDPGRESYILADLLGGDMNSASSTNGGGTNAFISNIMRPEHSYVNSSWKGYYEALYQVNTLLTSLLTLPNNSEMNKNRGVSHYFRAFIYTSLVTKFGGVPILKENSLERMPRNTVEEVYAFIEEDLQIAIDLAPEFSGDLGGDFNSVSSDAAKALLARVKLLQGKKMEAATLAEELIAAPYFQLDSFEKIFRREGNSEIIFAFVNLTMESNINLSTLFYTYAHPQSGSYVFKPNPWAMQMFSPEDVRGPISVDTYEGLDVVNKYPSGQTGTDQLNVSRLAELYLISAEGQGLAGLPRLNELRAARGLEPVSAGNEDQFLDLLLEERRRELFGEGFRWMDLVRTDKAIDQIGIQDRETLMPIPETELLLNKNLVQNPGY</sequence>
<comment type="caution">
    <text evidence="8">The sequence shown here is derived from an EMBL/GenBank/DDBJ whole genome shotgun (WGS) entry which is preliminary data.</text>
</comment>
<name>A0A918UU39_9BACT</name>
<evidence type="ECO:0000256" key="4">
    <source>
        <dbReference type="ARBA" id="ARBA00023136"/>
    </source>
</evidence>
<keyword evidence="9" id="KW-1185">Reference proteome</keyword>
<gene>
    <name evidence="8" type="ORF">GCM10007049_28360</name>
</gene>
<dbReference type="EMBL" id="BMWX01000004">
    <property type="protein sequence ID" value="GGZ33056.1"/>
    <property type="molecule type" value="Genomic_DNA"/>
</dbReference>
<evidence type="ECO:0000256" key="3">
    <source>
        <dbReference type="ARBA" id="ARBA00022729"/>
    </source>
</evidence>
<dbReference type="Gene3D" id="1.25.40.390">
    <property type="match status" value="1"/>
</dbReference>
<proteinExistence type="inferred from homology"/>
<dbReference type="GO" id="GO:0009279">
    <property type="term" value="C:cell outer membrane"/>
    <property type="evidence" value="ECO:0007669"/>
    <property type="project" value="UniProtKB-SubCell"/>
</dbReference>
<dbReference type="Pfam" id="PF07980">
    <property type="entry name" value="SusD_RagB"/>
    <property type="match status" value="1"/>
</dbReference>
<protein>
    <submittedName>
        <fullName evidence="8">Membrane protein</fullName>
    </submittedName>
</protein>
<evidence type="ECO:0000259" key="6">
    <source>
        <dbReference type="Pfam" id="PF07980"/>
    </source>
</evidence>
<organism evidence="8 9">
    <name type="scientific">Echinicola pacifica</name>
    <dbReference type="NCBI Taxonomy" id="346377"/>
    <lineage>
        <taxon>Bacteria</taxon>
        <taxon>Pseudomonadati</taxon>
        <taxon>Bacteroidota</taxon>
        <taxon>Cytophagia</taxon>
        <taxon>Cytophagales</taxon>
        <taxon>Cyclobacteriaceae</taxon>
        <taxon>Echinicola</taxon>
    </lineage>
</organism>
<accession>A0A918UU39</accession>
<evidence type="ECO:0000313" key="9">
    <source>
        <dbReference type="Proteomes" id="UP000619457"/>
    </source>
</evidence>
<evidence type="ECO:0000259" key="7">
    <source>
        <dbReference type="Pfam" id="PF14322"/>
    </source>
</evidence>
<feature type="domain" description="RagB/SusD" evidence="6">
    <location>
        <begin position="306"/>
        <end position="395"/>
    </location>
</feature>
<dbReference type="AlphaFoldDB" id="A0A918UU39"/>
<reference evidence="8" key="2">
    <citation type="submission" date="2020-09" db="EMBL/GenBank/DDBJ databases">
        <authorList>
            <person name="Sun Q."/>
            <person name="Kim S."/>
        </authorList>
    </citation>
    <scope>NUCLEOTIDE SEQUENCE</scope>
    <source>
        <strain evidence="8">KCTC 12368</strain>
    </source>
</reference>
<dbReference type="Proteomes" id="UP000619457">
    <property type="component" value="Unassembled WGS sequence"/>
</dbReference>
<keyword evidence="4" id="KW-0472">Membrane</keyword>
<keyword evidence="3" id="KW-0732">Signal</keyword>
<dbReference type="InterPro" id="IPR033985">
    <property type="entry name" value="SusD-like_N"/>
</dbReference>